<dbReference type="Pfam" id="PF18998">
    <property type="entry name" value="Flg_new_2"/>
    <property type="match status" value="3"/>
</dbReference>
<feature type="domain" description="Bacterial repeat" evidence="1">
    <location>
        <begin position="175"/>
        <end position="237"/>
    </location>
</feature>
<reference evidence="2" key="1">
    <citation type="journal article" date="2014" name="Front. Microbiol.">
        <title>High frequency of phylogenetically diverse reductive dehalogenase-homologous genes in deep subseafloor sedimentary metagenomes.</title>
        <authorList>
            <person name="Kawai M."/>
            <person name="Futagami T."/>
            <person name="Toyoda A."/>
            <person name="Takaki Y."/>
            <person name="Nishi S."/>
            <person name="Hori S."/>
            <person name="Arai W."/>
            <person name="Tsubouchi T."/>
            <person name="Morono Y."/>
            <person name="Uchiyama I."/>
            <person name="Ito T."/>
            <person name="Fujiyama A."/>
            <person name="Inagaki F."/>
            <person name="Takami H."/>
        </authorList>
    </citation>
    <scope>NUCLEOTIDE SEQUENCE</scope>
    <source>
        <strain evidence="2">Expedition CK06-06</strain>
    </source>
</reference>
<feature type="domain" description="Bacterial repeat" evidence="1">
    <location>
        <begin position="30"/>
        <end position="96"/>
    </location>
</feature>
<organism evidence="2">
    <name type="scientific">marine sediment metagenome</name>
    <dbReference type="NCBI Taxonomy" id="412755"/>
    <lineage>
        <taxon>unclassified sequences</taxon>
        <taxon>metagenomes</taxon>
        <taxon>ecological metagenomes</taxon>
    </lineage>
</organism>
<feature type="non-terminal residue" evidence="2">
    <location>
        <position position="255"/>
    </location>
</feature>
<sequence length="255" mass="27178">TTVTMDSDKTVTAIFQAVAAADEAVTYTLTTAVDPADSGSVTGGGTYDLGETANVEAIPATCYEFDHWSGDLTGSTNPTTILMDGDKSVTAHFKKITYTLATAVDPTDSGSVTGAETYDCGETVNVEAIPARCYEFDHWSGDLTGSTNPTTILMDGDKSVTAHFKKITYKLTTYADPDFRGYVTGGGTYDCGETALVKAHPYEGSKFDHWSGDLSGSTNPTTILMDGNKSVTAHFKKTVYYYLNTKVSPYNKGSV</sequence>
<evidence type="ECO:0000313" key="2">
    <source>
        <dbReference type="EMBL" id="GAG21275.1"/>
    </source>
</evidence>
<comment type="caution">
    <text evidence="2">The sequence shown here is derived from an EMBL/GenBank/DDBJ whole genome shotgun (WGS) entry which is preliminary data.</text>
</comment>
<name>X0VSQ0_9ZZZZ</name>
<protein>
    <recommendedName>
        <fullName evidence="1">Bacterial repeat domain-containing protein</fullName>
    </recommendedName>
</protein>
<proteinExistence type="predicted"/>
<feature type="non-terminal residue" evidence="2">
    <location>
        <position position="1"/>
    </location>
</feature>
<accession>X0VSQ0</accession>
<gene>
    <name evidence="2" type="ORF">S01H1_58652</name>
</gene>
<feature type="domain" description="Bacterial repeat" evidence="1">
    <location>
        <begin position="102"/>
        <end position="167"/>
    </location>
</feature>
<evidence type="ECO:0000259" key="1">
    <source>
        <dbReference type="Pfam" id="PF18998"/>
    </source>
</evidence>
<dbReference type="InterPro" id="IPR044060">
    <property type="entry name" value="Bacterial_rp_domain"/>
</dbReference>
<dbReference type="AlphaFoldDB" id="X0VSQ0"/>
<dbReference type="EMBL" id="BARS01038320">
    <property type="protein sequence ID" value="GAG21275.1"/>
    <property type="molecule type" value="Genomic_DNA"/>
</dbReference>